<evidence type="ECO:0000313" key="2">
    <source>
        <dbReference type="Proteomes" id="UP000510886"/>
    </source>
</evidence>
<sequence length="61" mass="7118">MMIDPNNEWAEQQLAKLHAQATTYPTQALLRAARQLVVAQDQRLDQLRGELDGRMWSPQKW</sequence>
<name>A0A7H9EMC3_9LACO</name>
<proteinExistence type="predicted"/>
<dbReference type="Proteomes" id="UP000510886">
    <property type="component" value="Chromosome"/>
</dbReference>
<dbReference type="KEGG" id="lsw:GTO87_08735"/>
<reference evidence="1 2" key="1">
    <citation type="submission" date="2020-01" db="EMBL/GenBank/DDBJ databases">
        <title>Complete and circular genome sequences of six lactobacillus isolates from horses.</title>
        <authorList>
            <person name="Hassan H.M."/>
        </authorList>
    </citation>
    <scope>NUCLEOTIDE SEQUENCE [LARGE SCALE GENOMIC DNA]</scope>
    <source>
        <strain evidence="1 2">1A</strain>
    </source>
</reference>
<dbReference type="EMBL" id="CP047418">
    <property type="protein sequence ID" value="QLL78661.1"/>
    <property type="molecule type" value="Genomic_DNA"/>
</dbReference>
<evidence type="ECO:0000313" key="1">
    <source>
        <dbReference type="EMBL" id="QLL78661.1"/>
    </source>
</evidence>
<accession>A0A7H9EMC3</accession>
<dbReference type="AlphaFoldDB" id="A0A7H9EMC3"/>
<gene>
    <name evidence="1" type="ORF">GTO87_08735</name>
</gene>
<organism evidence="1 2">
    <name type="scientific">Ligilactobacillus saerimneri</name>
    <dbReference type="NCBI Taxonomy" id="228229"/>
    <lineage>
        <taxon>Bacteria</taxon>
        <taxon>Bacillati</taxon>
        <taxon>Bacillota</taxon>
        <taxon>Bacilli</taxon>
        <taxon>Lactobacillales</taxon>
        <taxon>Lactobacillaceae</taxon>
        <taxon>Ligilactobacillus</taxon>
    </lineage>
</organism>
<protein>
    <submittedName>
        <fullName evidence="1">Uncharacterized protein</fullName>
    </submittedName>
</protein>